<reference evidence="2 3" key="1">
    <citation type="submission" date="2018-05" db="EMBL/GenBank/DDBJ databases">
        <title>Draft genome sequence of Scytalidium lignicola DSM 105466, a ubiquitous saprotrophic fungus.</title>
        <authorList>
            <person name="Buettner E."/>
            <person name="Gebauer A.M."/>
            <person name="Hofrichter M."/>
            <person name="Liers C."/>
            <person name="Kellner H."/>
        </authorList>
    </citation>
    <scope>NUCLEOTIDE SEQUENCE [LARGE SCALE GENOMIC DNA]</scope>
    <source>
        <strain evidence="2 3">DSM 105466</strain>
    </source>
</reference>
<feature type="compositionally biased region" description="Basic and acidic residues" evidence="1">
    <location>
        <begin position="272"/>
        <end position="290"/>
    </location>
</feature>
<sequence>MQAVSNMASQASKLLFGDNESHPAAQSGQEPRSGEMGDVRSGEPYDAGNKDEPGVDNTGAINTSSSTDRINSNPTNYNTSDNSSNNINKNNAPNEFASGKSSTSRFTEGDMSSSTKGRDSDFRLNDVSSNAAGRNIDPNTATKSSTPGNITNIDDSRGDNYADKINTRPRDDQPTDRIDDNPPSNAADNAGNMVVGDPSSGNREMQKQQGADRPMDEPSGRERSAVEETKRDAEDAQNFDASGPSPVPLEDEAGRGGGDMGGNMGVGSAGGDGEKPQSESHGEGTGEKYIKSTGMKAEGGDFDAANPGAGREADRLLDEKGIHREPEKGGKDEEPSPDSNGEKGHKRGFAEKIKSKLHKH</sequence>
<dbReference type="OMA" id="ENQPHDP"/>
<comment type="caution">
    <text evidence="2">The sequence shown here is derived from an EMBL/GenBank/DDBJ whole genome shotgun (WGS) entry which is preliminary data.</text>
</comment>
<dbReference type="Proteomes" id="UP000258309">
    <property type="component" value="Unassembled WGS sequence"/>
</dbReference>
<feature type="compositionally biased region" description="Basic and acidic residues" evidence="1">
    <location>
        <begin position="311"/>
        <end position="354"/>
    </location>
</feature>
<feature type="compositionally biased region" description="Polar residues" evidence="1">
    <location>
        <begin position="126"/>
        <end position="153"/>
    </location>
</feature>
<dbReference type="AlphaFoldDB" id="A0A3E2HED7"/>
<evidence type="ECO:0000313" key="3">
    <source>
        <dbReference type="Proteomes" id="UP000258309"/>
    </source>
</evidence>
<feature type="compositionally biased region" description="Polar residues" evidence="1">
    <location>
        <begin position="1"/>
        <end position="12"/>
    </location>
</feature>
<feature type="compositionally biased region" description="Basic and acidic residues" evidence="1">
    <location>
        <begin position="32"/>
        <end position="53"/>
    </location>
</feature>
<feature type="non-terminal residue" evidence="2">
    <location>
        <position position="360"/>
    </location>
</feature>
<feature type="compositionally biased region" description="Basic and acidic residues" evidence="1">
    <location>
        <begin position="154"/>
        <end position="180"/>
    </location>
</feature>
<dbReference type="OrthoDB" id="5388207at2759"/>
<feature type="region of interest" description="Disordered" evidence="1">
    <location>
        <begin position="1"/>
        <end position="360"/>
    </location>
</feature>
<feature type="compositionally biased region" description="Polar residues" evidence="1">
    <location>
        <begin position="59"/>
        <end position="70"/>
    </location>
</feature>
<feature type="compositionally biased region" description="Gly residues" evidence="1">
    <location>
        <begin position="255"/>
        <end position="271"/>
    </location>
</feature>
<feature type="non-terminal residue" evidence="2">
    <location>
        <position position="1"/>
    </location>
</feature>
<proteinExistence type="predicted"/>
<dbReference type="STRING" id="5539.A0A3E2HED7"/>
<dbReference type="EMBL" id="NCSJ02000068">
    <property type="protein sequence ID" value="RFU31776.1"/>
    <property type="molecule type" value="Genomic_DNA"/>
</dbReference>
<feature type="compositionally biased region" description="Low complexity" evidence="1">
    <location>
        <begin position="71"/>
        <end position="94"/>
    </location>
</feature>
<feature type="compositionally biased region" description="Basic and acidic residues" evidence="1">
    <location>
        <begin position="213"/>
        <end position="234"/>
    </location>
</feature>
<accession>A0A3E2HED7</accession>
<gene>
    <name evidence="2" type="ORF">B7463_g4563</name>
</gene>
<organism evidence="2 3">
    <name type="scientific">Scytalidium lignicola</name>
    <name type="common">Hyphomycete</name>
    <dbReference type="NCBI Taxonomy" id="5539"/>
    <lineage>
        <taxon>Eukaryota</taxon>
        <taxon>Fungi</taxon>
        <taxon>Dikarya</taxon>
        <taxon>Ascomycota</taxon>
        <taxon>Pezizomycotina</taxon>
        <taxon>Leotiomycetes</taxon>
        <taxon>Leotiomycetes incertae sedis</taxon>
        <taxon>Scytalidium</taxon>
    </lineage>
</organism>
<feature type="compositionally biased region" description="Polar residues" evidence="1">
    <location>
        <begin position="199"/>
        <end position="209"/>
    </location>
</feature>
<evidence type="ECO:0000313" key="2">
    <source>
        <dbReference type="EMBL" id="RFU31776.1"/>
    </source>
</evidence>
<name>A0A3E2HED7_SCYLI</name>
<evidence type="ECO:0000256" key="1">
    <source>
        <dbReference type="SAM" id="MobiDB-lite"/>
    </source>
</evidence>
<keyword evidence="3" id="KW-1185">Reference proteome</keyword>
<protein>
    <submittedName>
        <fullName evidence="2">Uncharacterized protein</fullName>
    </submittedName>
</protein>
<feature type="compositionally biased region" description="Polar residues" evidence="1">
    <location>
        <begin position="99"/>
        <end position="115"/>
    </location>
</feature>